<feature type="transmembrane region" description="Helical" evidence="1">
    <location>
        <begin position="6"/>
        <end position="23"/>
    </location>
</feature>
<proteinExistence type="predicted"/>
<name>X1ES66_9ZZZZ</name>
<dbReference type="PANTHER" id="PTHR43591">
    <property type="entry name" value="METHYLTRANSFERASE"/>
    <property type="match status" value="1"/>
</dbReference>
<feature type="domain" description="Methyltransferase type 11" evidence="2">
    <location>
        <begin position="76"/>
        <end position="175"/>
    </location>
</feature>
<dbReference type="SUPFAM" id="SSF53335">
    <property type="entry name" value="S-adenosyl-L-methionine-dependent methyltransferases"/>
    <property type="match status" value="1"/>
</dbReference>
<evidence type="ECO:0000256" key="1">
    <source>
        <dbReference type="SAM" id="Phobius"/>
    </source>
</evidence>
<reference evidence="3" key="1">
    <citation type="journal article" date="2014" name="Front. Microbiol.">
        <title>High frequency of phylogenetically diverse reductive dehalogenase-homologous genes in deep subseafloor sedimentary metagenomes.</title>
        <authorList>
            <person name="Kawai M."/>
            <person name="Futagami T."/>
            <person name="Toyoda A."/>
            <person name="Takaki Y."/>
            <person name="Nishi S."/>
            <person name="Hori S."/>
            <person name="Arai W."/>
            <person name="Tsubouchi T."/>
            <person name="Morono Y."/>
            <person name="Uchiyama I."/>
            <person name="Ito T."/>
            <person name="Fujiyama A."/>
            <person name="Inagaki F."/>
            <person name="Takami H."/>
        </authorList>
    </citation>
    <scope>NUCLEOTIDE SEQUENCE</scope>
    <source>
        <strain evidence="3">Expedition CK06-06</strain>
    </source>
</reference>
<keyword evidence="1" id="KW-0812">Transmembrane</keyword>
<evidence type="ECO:0000313" key="3">
    <source>
        <dbReference type="EMBL" id="GAH36236.1"/>
    </source>
</evidence>
<accession>X1ES66</accession>
<keyword evidence="1" id="KW-0472">Membrane</keyword>
<protein>
    <recommendedName>
        <fullName evidence="2">Methyltransferase type 11 domain-containing protein</fullName>
    </recommendedName>
</protein>
<dbReference type="Gene3D" id="3.40.50.150">
    <property type="entry name" value="Vaccinia Virus protein VP39"/>
    <property type="match status" value="1"/>
</dbReference>
<dbReference type="AlphaFoldDB" id="X1ES66"/>
<evidence type="ECO:0000259" key="2">
    <source>
        <dbReference type="Pfam" id="PF08241"/>
    </source>
</evidence>
<dbReference type="CDD" id="cd02440">
    <property type="entry name" value="AdoMet_MTases"/>
    <property type="match status" value="1"/>
</dbReference>
<sequence length="248" mass="28137">MNSLYILLIIIGINMIIILIYSLPRKKNLREPSLEDLDSPEVAAAFEKVTNLLPFKLLYRKVLSQLKLYNLKDSLLDVGCGSGNLIIQVAKKYPSLDLIGVDLSSEILELAKKKAVENNLNDKIVFKIGSVENLPFPDKSVDFILSTLSLHHWKIPKQAFEEIFRVLKDGGVLLIFDFRRDARKFFYGLLKFATKVVVPKALKKINEPSGSLKAGYVFSEISQIISQTSFSNVDIKPYLAWMFIKLEK</sequence>
<dbReference type="InterPro" id="IPR013216">
    <property type="entry name" value="Methyltransf_11"/>
</dbReference>
<gene>
    <name evidence="3" type="ORF">S03H2_10570</name>
</gene>
<dbReference type="InterPro" id="IPR029063">
    <property type="entry name" value="SAM-dependent_MTases_sf"/>
</dbReference>
<comment type="caution">
    <text evidence="3">The sequence shown here is derived from an EMBL/GenBank/DDBJ whole genome shotgun (WGS) entry which is preliminary data.</text>
</comment>
<dbReference type="EMBL" id="BARU01005428">
    <property type="protein sequence ID" value="GAH36236.1"/>
    <property type="molecule type" value="Genomic_DNA"/>
</dbReference>
<keyword evidence="1" id="KW-1133">Transmembrane helix</keyword>
<dbReference type="Pfam" id="PF08241">
    <property type="entry name" value="Methyltransf_11"/>
    <property type="match status" value="1"/>
</dbReference>
<dbReference type="GO" id="GO:0008757">
    <property type="term" value="F:S-adenosylmethionine-dependent methyltransferase activity"/>
    <property type="evidence" value="ECO:0007669"/>
    <property type="project" value="InterPro"/>
</dbReference>
<organism evidence="3">
    <name type="scientific">marine sediment metagenome</name>
    <dbReference type="NCBI Taxonomy" id="412755"/>
    <lineage>
        <taxon>unclassified sequences</taxon>
        <taxon>metagenomes</taxon>
        <taxon>ecological metagenomes</taxon>
    </lineage>
</organism>